<reference evidence="11 12" key="1">
    <citation type="submission" date="2020-04" db="EMBL/GenBank/DDBJ databases">
        <title>Genome sequencing of Rosenbergiella species.</title>
        <authorList>
            <person name="Alvarez-Perez S."/>
            <person name="Lievens B."/>
        </authorList>
    </citation>
    <scope>NUCLEOTIDE SEQUENCE [LARGE SCALE GENOMIC DNA]</scope>
    <source>
        <strain evidence="11 12">S61</strain>
    </source>
</reference>
<dbReference type="RefSeq" id="WP_214235601.1">
    <property type="nucleotide sequence ID" value="NZ_JABBFR010000002.1"/>
</dbReference>
<evidence type="ECO:0000313" key="11">
    <source>
        <dbReference type="EMBL" id="MBT0723148.1"/>
    </source>
</evidence>
<evidence type="ECO:0000256" key="6">
    <source>
        <dbReference type="ARBA" id="ARBA00022989"/>
    </source>
</evidence>
<dbReference type="SUPFAM" id="SSF53649">
    <property type="entry name" value="Alkaline phosphatase-like"/>
    <property type="match status" value="1"/>
</dbReference>
<comment type="subcellular location">
    <subcellularLocation>
        <location evidence="1">Cell inner membrane</location>
        <topology evidence="1">Multi-pass membrane protein</topology>
    </subcellularLocation>
</comment>
<keyword evidence="7 8" id="KW-0472">Membrane</keyword>
<feature type="transmembrane region" description="Helical" evidence="8">
    <location>
        <begin position="122"/>
        <end position="140"/>
    </location>
</feature>
<feature type="domain" description="Sulfatase N-terminal" evidence="9">
    <location>
        <begin position="235"/>
        <end position="524"/>
    </location>
</feature>
<feature type="transmembrane region" description="Helical" evidence="8">
    <location>
        <begin position="12"/>
        <end position="31"/>
    </location>
</feature>
<evidence type="ECO:0000256" key="4">
    <source>
        <dbReference type="ARBA" id="ARBA00022679"/>
    </source>
</evidence>
<sequence>MKNWLMTRLTHPVLNALTAAAITLCLNIPFFEQAYNLVHPDKSHTWLFLLSMPWVSFFVLFSILMVAEVVWLAFPVAILFILLASSAQYFISSYRIIVDRTMVANMANTTAAESFALVTPQMIGYFILTAVIPIIVLFVARRLTRQSTLQRISYALITLLISCAGTYLISNSFYKDYASLFRNNRELITYLSPSNSIAAALSWYKHERTANLPLIRFGEDAHQAAAHLGGKPTLTILIVGETTRAQDVGLGGYQRQTTPLLAKDDVVYYPNTLSCGTSTAVSVPCMFSGMGHDHYNDKLANHREGLLDIVQRAGINVLWRENDGGCKGACSRVPTEEMTSQNLSGMCIDGECYDHVLFHHLQGYIDKQTGNTLIVLHTIGSHGPTYNHRYPDAFKYYTPTCDTNEVQHCSTEQLVNTYDNTIRYMDAMVDQGIQLLQANSQRFTTSLVYLSDHGESLGEDGVYLHGLPYMIAPIQQKHVPLLIWLSEDYQQRYAIDKKCMIDQAKLMQTSQDNLFPTVLGLFGVQTREYQPQLDLLTHCRGRQ</sequence>
<dbReference type="Pfam" id="PF08019">
    <property type="entry name" value="EptA_B_N"/>
    <property type="match status" value="1"/>
</dbReference>
<dbReference type="Gene3D" id="3.40.720.10">
    <property type="entry name" value="Alkaline Phosphatase, subunit A"/>
    <property type="match status" value="1"/>
</dbReference>
<proteinExistence type="predicted"/>
<keyword evidence="5 8" id="KW-0812">Transmembrane</keyword>
<dbReference type="Proteomes" id="UP000790096">
    <property type="component" value="Unassembled WGS sequence"/>
</dbReference>
<dbReference type="InterPro" id="IPR058130">
    <property type="entry name" value="PEA_transf_C"/>
</dbReference>
<dbReference type="InterPro" id="IPR040423">
    <property type="entry name" value="PEA_transferase"/>
</dbReference>
<dbReference type="CDD" id="cd16017">
    <property type="entry name" value="LptA"/>
    <property type="match status" value="1"/>
</dbReference>
<dbReference type="Pfam" id="PF00884">
    <property type="entry name" value="Sulfatase"/>
    <property type="match status" value="1"/>
</dbReference>
<dbReference type="PANTHER" id="PTHR30443">
    <property type="entry name" value="INNER MEMBRANE PROTEIN"/>
    <property type="match status" value="1"/>
</dbReference>
<keyword evidence="12" id="KW-1185">Reference proteome</keyword>
<name>A0ABS5SWK6_9GAMM</name>
<dbReference type="InterPro" id="IPR012549">
    <property type="entry name" value="EptA-like_N"/>
</dbReference>
<evidence type="ECO:0000313" key="12">
    <source>
        <dbReference type="Proteomes" id="UP000790096"/>
    </source>
</evidence>
<dbReference type="PANTHER" id="PTHR30443:SF0">
    <property type="entry name" value="PHOSPHOETHANOLAMINE TRANSFERASE EPTA"/>
    <property type="match status" value="1"/>
</dbReference>
<evidence type="ECO:0000259" key="10">
    <source>
        <dbReference type="Pfam" id="PF08019"/>
    </source>
</evidence>
<keyword evidence="4 11" id="KW-0808">Transferase</keyword>
<feature type="transmembrane region" description="Helical" evidence="8">
    <location>
        <begin position="43"/>
        <end position="64"/>
    </location>
</feature>
<dbReference type="InterPro" id="IPR017850">
    <property type="entry name" value="Alkaline_phosphatase_core_sf"/>
</dbReference>
<feature type="domain" description="Phosphoethanolamine transferase N-terminal" evidence="10">
    <location>
        <begin position="57"/>
        <end position="207"/>
    </location>
</feature>
<evidence type="ECO:0000256" key="1">
    <source>
        <dbReference type="ARBA" id="ARBA00004429"/>
    </source>
</evidence>
<keyword evidence="2" id="KW-1003">Cell membrane</keyword>
<dbReference type="InterPro" id="IPR000917">
    <property type="entry name" value="Sulfatase_N"/>
</dbReference>
<dbReference type="GO" id="GO:0016740">
    <property type="term" value="F:transferase activity"/>
    <property type="evidence" value="ECO:0007669"/>
    <property type="project" value="UniProtKB-KW"/>
</dbReference>
<feature type="transmembrane region" description="Helical" evidence="8">
    <location>
        <begin position="152"/>
        <end position="174"/>
    </location>
</feature>
<feature type="transmembrane region" description="Helical" evidence="8">
    <location>
        <begin position="71"/>
        <end position="91"/>
    </location>
</feature>
<evidence type="ECO:0000256" key="8">
    <source>
        <dbReference type="SAM" id="Phobius"/>
    </source>
</evidence>
<organism evidence="11 12">
    <name type="scientific">Rosenbergiella gaditana</name>
    <dbReference type="NCBI Taxonomy" id="2726987"/>
    <lineage>
        <taxon>Bacteria</taxon>
        <taxon>Pseudomonadati</taxon>
        <taxon>Pseudomonadota</taxon>
        <taxon>Gammaproteobacteria</taxon>
        <taxon>Enterobacterales</taxon>
        <taxon>Erwiniaceae</taxon>
        <taxon>Rosenbergiella</taxon>
    </lineage>
</organism>
<dbReference type="EMBL" id="JABBFR010000002">
    <property type="protein sequence ID" value="MBT0723148.1"/>
    <property type="molecule type" value="Genomic_DNA"/>
</dbReference>
<keyword evidence="3" id="KW-0997">Cell inner membrane</keyword>
<evidence type="ECO:0000256" key="7">
    <source>
        <dbReference type="ARBA" id="ARBA00023136"/>
    </source>
</evidence>
<evidence type="ECO:0000256" key="5">
    <source>
        <dbReference type="ARBA" id="ARBA00022692"/>
    </source>
</evidence>
<gene>
    <name evidence="11" type="primary">eptA</name>
    <name evidence="11" type="ORF">HH682_01575</name>
</gene>
<evidence type="ECO:0000256" key="3">
    <source>
        <dbReference type="ARBA" id="ARBA00022519"/>
    </source>
</evidence>
<evidence type="ECO:0000256" key="2">
    <source>
        <dbReference type="ARBA" id="ARBA00022475"/>
    </source>
</evidence>
<protein>
    <submittedName>
        <fullName evidence="11">Phosphoethanolamine transferase EptA</fullName>
    </submittedName>
</protein>
<comment type="caution">
    <text evidence="11">The sequence shown here is derived from an EMBL/GenBank/DDBJ whole genome shotgun (WGS) entry which is preliminary data.</text>
</comment>
<dbReference type="NCBIfam" id="NF028537">
    <property type="entry name" value="P_eth_NH2_trans"/>
    <property type="match status" value="1"/>
</dbReference>
<keyword evidence="6 8" id="KW-1133">Transmembrane helix</keyword>
<accession>A0ABS5SWK6</accession>
<dbReference type="NCBIfam" id="NF008619">
    <property type="entry name" value="PRK11598.1"/>
    <property type="match status" value="1"/>
</dbReference>
<evidence type="ECO:0000259" key="9">
    <source>
        <dbReference type="Pfam" id="PF00884"/>
    </source>
</evidence>